<comment type="caution">
    <text evidence="2">The sequence shown here is derived from an EMBL/GenBank/DDBJ whole genome shotgun (WGS) entry which is preliminary data.</text>
</comment>
<dbReference type="EMBL" id="JAGMUU010000040">
    <property type="protein sequence ID" value="KAH7114966.1"/>
    <property type="molecule type" value="Genomic_DNA"/>
</dbReference>
<protein>
    <submittedName>
        <fullName evidence="2">Uncharacterized protein</fullName>
    </submittedName>
</protein>
<evidence type="ECO:0000313" key="3">
    <source>
        <dbReference type="Proteomes" id="UP000717696"/>
    </source>
</evidence>
<evidence type="ECO:0000313" key="2">
    <source>
        <dbReference type="EMBL" id="KAH7114966.1"/>
    </source>
</evidence>
<sequence>MGRSAFTTGRSHPLSTPRMPKGVYNTVKTRCHAILQEHYLCVASPIDGPGKTNFGDVDFLLAWPVNQSASKHEAFNTIAEALKATEAIMDKGKDVSGHLALPWPPELSPAFNGLQQGALDNSSSDVHTTPDNPHDTHHAKHHHPLDESTPQTLSGACFVTPVNPTSTADQHQKNQDEEHFIQVDVRVCDSLEHFQWMLFKHAHGDIWNLLGTTIRPYGLSVDECSLWLRIPEIEAFNRSRAKVFLTSDPDEILQFLGLPIENFWTDMFEDLDAMYEYVARCRLFWVSPLDPENEGTVTGLEQDRKTLKANDRKRMSQRPGFRKWVEDFKPRCREEGRFLIRPTTREQVTQEAFDWFHVQGEYANRRQEFLLEKNKEMIWTQVIKGSIPEADPSNQRAILYRSCLVKALKRVILEGNDQYGVSPVGSLKNEDGFYVSEDVIEFITTHQDTIGRAAMDINQAAFEEHKKRKAAKEAVQNLEG</sequence>
<feature type="region of interest" description="Disordered" evidence="1">
    <location>
        <begin position="110"/>
        <end position="173"/>
    </location>
</feature>
<feature type="region of interest" description="Disordered" evidence="1">
    <location>
        <begin position="1"/>
        <end position="21"/>
    </location>
</feature>
<keyword evidence="3" id="KW-1185">Reference proteome</keyword>
<accession>A0A9P9D959</accession>
<gene>
    <name evidence="2" type="ORF">B0J13DRAFT_236690</name>
</gene>
<feature type="compositionally biased region" description="Polar residues" evidence="1">
    <location>
        <begin position="113"/>
        <end position="126"/>
    </location>
</feature>
<evidence type="ECO:0000256" key="1">
    <source>
        <dbReference type="SAM" id="MobiDB-lite"/>
    </source>
</evidence>
<proteinExistence type="predicted"/>
<dbReference type="AlphaFoldDB" id="A0A9P9D959"/>
<dbReference type="OrthoDB" id="4708870at2759"/>
<dbReference type="Proteomes" id="UP000717696">
    <property type="component" value="Unassembled WGS sequence"/>
</dbReference>
<name>A0A9P9D959_9HYPO</name>
<organism evidence="2 3">
    <name type="scientific">Dactylonectria estremocensis</name>
    <dbReference type="NCBI Taxonomy" id="1079267"/>
    <lineage>
        <taxon>Eukaryota</taxon>
        <taxon>Fungi</taxon>
        <taxon>Dikarya</taxon>
        <taxon>Ascomycota</taxon>
        <taxon>Pezizomycotina</taxon>
        <taxon>Sordariomycetes</taxon>
        <taxon>Hypocreomycetidae</taxon>
        <taxon>Hypocreales</taxon>
        <taxon>Nectriaceae</taxon>
        <taxon>Dactylonectria</taxon>
    </lineage>
</organism>
<feature type="compositionally biased region" description="Polar residues" evidence="1">
    <location>
        <begin position="1"/>
        <end position="14"/>
    </location>
</feature>
<reference evidence="2" key="1">
    <citation type="journal article" date="2021" name="Nat. Commun.">
        <title>Genetic determinants of endophytism in the Arabidopsis root mycobiome.</title>
        <authorList>
            <person name="Mesny F."/>
            <person name="Miyauchi S."/>
            <person name="Thiergart T."/>
            <person name="Pickel B."/>
            <person name="Atanasova L."/>
            <person name="Karlsson M."/>
            <person name="Huettel B."/>
            <person name="Barry K.W."/>
            <person name="Haridas S."/>
            <person name="Chen C."/>
            <person name="Bauer D."/>
            <person name="Andreopoulos W."/>
            <person name="Pangilinan J."/>
            <person name="LaButti K."/>
            <person name="Riley R."/>
            <person name="Lipzen A."/>
            <person name="Clum A."/>
            <person name="Drula E."/>
            <person name="Henrissat B."/>
            <person name="Kohler A."/>
            <person name="Grigoriev I.V."/>
            <person name="Martin F.M."/>
            <person name="Hacquard S."/>
        </authorList>
    </citation>
    <scope>NUCLEOTIDE SEQUENCE</scope>
    <source>
        <strain evidence="2">MPI-CAGE-AT-0021</strain>
    </source>
</reference>